<reference evidence="3 4" key="1">
    <citation type="submission" date="2023-05" db="EMBL/GenBank/DDBJ databases">
        <title>Streptomyces fuscus sp. nov., a brown-black pigment producing actinomyces isolated from dry sand of Sea duck farm.</title>
        <authorList>
            <person name="Xie J."/>
            <person name="Shen N."/>
        </authorList>
    </citation>
    <scope>NUCLEOTIDE SEQUENCE [LARGE SCALE GENOMIC DNA]</scope>
    <source>
        <strain evidence="3 4">GXMU-J15</strain>
    </source>
</reference>
<feature type="transmembrane region" description="Helical" evidence="1">
    <location>
        <begin position="185"/>
        <end position="206"/>
    </location>
</feature>
<proteinExistence type="predicted"/>
<feature type="transmembrane region" description="Helical" evidence="1">
    <location>
        <begin position="106"/>
        <end position="127"/>
    </location>
</feature>
<keyword evidence="1" id="KW-0472">Membrane</keyword>
<dbReference type="RefSeq" id="WP_093718857.1">
    <property type="nucleotide sequence ID" value="NZ_JASJUS010000005.1"/>
</dbReference>
<dbReference type="Proteomes" id="UP001241926">
    <property type="component" value="Unassembled WGS sequence"/>
</dbReference>
<protein>
    <recommendedName>
        <fullName evidence="2">DUF6545 domain-containing protein</fullName>
    </recommendedName>
</protein>
<evidence type="ECO:0000313" key="3">
    <source>
        <dbReference type="EMBL" id="MDL2076391.1"/>
    </source>
</evidence>
<feature type="domain" description="DUF6545" evidence="2">
    <location>
        <begin position="249"/>
        <end position="380"/>
    </location>
</feature>
<comment type="caution">
    <text evidence="3">The sequence shown here is derived from an EMBL/GenBank/DDBJ whole genome shotgun (WGS) entry which is preliminary data.</text>
</comment>
<dbReference type="InterPro" id="IPR046675">
    <property type="entry name" value="DUF6545"/>
</dbReference>
<dbReference type="InterPro" id="IPR050039">
    <property type="entry name" value="MAB_1171c-like"/>
</dbReference>
<organism evidence="3 4">
    <name type="scientific">Streptomyces fuscus</name>
    <dbReference type="NCBI Taxonomy" id="3048495"/>
    <lineage>
        <taxon>Bacteria</taxon>
        <taxon>Bacillati</taxon>
        <taxon>Actinomycetota</taxon>
        <taxon>Actinomycetes</taxon>
        <taxon>Kitasatosporales</taxon>
        <taxon>Streptomycetaceae</taxon>
        <taxon>Streptomyces</taxon>
    </lineage>
</organism>
<dbReference type="EMBL" id="JASJUS010000005">
    <property type="protein sequence ID" value="MDL2076391.1"/>
    <property type="molecule type" value="Genomic_DNA"/>
</dbReference>
<dbReference type="Pfam" id="PF20182">
    <property type="entry name" value="DUF6545"/>
    <property type="match status" value="1"/>
</dbReference>
<evidence type="ECO:0000259" key="2">
    <source>
        <dbReference type="Pfam" id="PF20182"/>
    </source>
</evidence>
<dbReference type="NCBIfam" id="NF042915">
    <property type="entry name" value="MAB_1171c_fam"/>
    <property type="match status" value="1"/>
</dbReference>
<accession>A0ABT7IW69</accession>
<feature type="transmembrane region" description="Helical" evidence="1">
    <location>
        <begin position="37"/>
        <end position="55"/>
    </location>
</feature>
<feature type="transmembrane region" description="Helical" evidence="1">
    <location>
        <begin position="6"/>
        <end position="25"/>
    </location>
</feature>
<sequence length="402" mass="44967">MSLTGFHIPYTLPIVLLILALSLKTPTFVRAWKDPDVRATTLLLLLASTVFLSVPPASIHRINTTTGVPNIAAPWVYSLLTAFCASCLTMVITWRDEPSPRRSERIRRIWMIYLGIIGALWITFLLADAPTERIYDLDTYYANEPWMREHILLYLGAHMVSALVAAYMIWRWIPKVSGGWLRAGLVFLQAGYAFGLVFDVAKFIAIGARWTGGNLDWLSTKVAPPFAILDASLVGLGFILPQGGPFLHKWLRDQRTYRRLRPLARALRTVAPPAAPARVGRFAPLDLRLLQRQQRIHDALLRLAPFLEPLLHDRAFEEARAAGHSEEHARGIAGAVTIRAALDARTASSSGNSRHGDADTAAVRTHTDLDDLEVIARAFQRPRIVQTIRQRVAMRESDNTHV</sequence>
<evidence type="ECO:0000313" key="4">
    <source>
        <dbReference type="Proteomes" id="UP001241926"/>
    </source>
</evidence>
<feature type="transmembrane region" description="Helical" evidence="1">
    <location>
        <begin position="151"/>
        <end position="173"/>
    </location>
</feature>
<keyword evidence="4" id="KW-1185">Reference proteome</keyword>
<gene>
    <name evidence="3" type="ORF">QNN03_08060</name>
</gene>
<feature type="transmembrane region" description="Helical" evidence="1">
    <location>
        <begin position="75"/>
        <end position="94"/>
    </location>
</feature>
<feature type="transmembrane region" description="Helical" evidence="1">
    <location>
        <begin position="226"/>
        <end position="251"/>
    </location>
</feature>
<evidence type="ECO:0000256" key="1">
    <source>
        <dbReference type="SAM" id="Phobius"/>
    </source>
</evidence>
<keyword evidence="1" id="KW-0812">Transmembrane</keyword>
<name>A0ABT7IW69_9ACTN</name>
<keyword evidence="1" id="KW-1133">Transmembrane helix</keyword>